<dbReference type="PANTHER" id="PTHR38471:SF2">
    <property type="entry name" value="FOUR HELIX BUNDLE PROTEIN"/>
    <property type="match status" value="1"/>
</dbReference>
<dbReference type="NCBIfam" id="TIGR02436">
    <property type="entry name" value="four helix bundle protein"/>
    <property type="match status" value="1"/>
</dbReference>
<evidence type="ECO:0000313" key="1">
    <source>
        <dbReference type="EMBL" id="MDG2991091.1"/>
    </source>
</evidence>
<evidence type="ECO:0000313" key="2">
    <source>
        <dbReference type="Proteomes" id="UP001154265"/>
    </source>
</evidence>
<dbReference type="EMBL" id="JAKKUT010000002">
    <property type="protein sequence ID" value="MDG2991091.1"/>
    <property type="molecule type" value="Genomic_DNA"/>
</dbReference>
<dbReference type="PANTHER" id="PTHR38471">
    <property type="entry name" value="FOUR HELIX BUNDLE PROTEIN"/>
    <property type="match status" value="1"/>
</dbReference>
<accession>A0ABT6EZQ6</accession>
<reference evidence="1" key="1">
    <citation type="journal article" date="2022" name="Genome Biol. Evol.">
        <title>A New Gene Family Diagnostic for Intracellular Biomineralization of Amorphous Ca Carbonates by Cyanobacteria.</title>
        <authorList>
            <person name="Benzerara K."/>
            <person name="Duprat E."/>
            <person name="Bitard-Feildel T."/>
            <person name="Caumes G."/>
            <person name="Cassier-Chauvat C."/>
            <person name="Chauvat F."/>
            <person name="Dezi M."/>
            <person name="Diop S.I."/>
            <person name="Gaschignard G."/>
            <person name="Gorgen S."/>
            <person name="Gugger M."/>
            <person name="Lopez-Garcia P."/>
            <person name="Millet M."/>
            <person name="Skouri-Panet F."/>
            <person name="Moreira D."/>
            <person name="Callebaut I."/>
        </authorList>
    </citation>
    <scope>NUCLEOTIDE SEQUENCE</scope>
    <source>
        <strain evidence="1">G9</strain>
    </source>
</reference>
<reference evidence="1" key="2">
    <citation type="submission" date="2022-01" db="EMBL/GenBank/DDBJ databases">
        <authorList>
            <person name="Zivanovic Y."/>
            <person name="Moreira D."/>
            <person name="Lopez-Garcia P."/>
        </authorList>
    </citation>
    <scope>NUCLEOTIDE SEQUENCE</scope>
    <source>
        <strain evidence="1">G9</strain>
    </source>
</reference>
<sequence length="181" mass="21116">MKIENYSLSIKHGELRMGRNIVKDKSFDFAVRIVNLSKYLTEQKREYVLSRQILRSGTAVGALIREAEQAESKADFIHKLAIALKEANETDYWLDLLYKTEYLEDKHHQSLKAYLTELLKLLTSIIKTINYHLPQTLNLVDIKLRINTHNWQSHDVALGDQQPIKRIAMVRRQTTEGIDIR</sequence>
<dbReference type="InterPro" id="IPR036583">
    <property type="entry name" value="23S_rRNA_IVS_sf"/>
</dbReference>
<organism evidence="1 2">
    <name type="scientific">Candidatus Synechococcus calcipolaris G9</name>
    <dbReference type="NCBI Taxonomy" id="1497997"/>
    <lineage>
        <taxon>Bacteria</taxon>
        <taxon>Bacillati</taxon>
        <taxon>Cyanobacteriota</taxon>
        <taxon>Cyanophyceae</taxon>
        <taxon>Synechococcales</taxon>
        <taxon>Synechococcaceae</taxon>
        <taxon>Synechococcus</taxon>
    </lineage>
</organism>
<dbReference type="Proteomes" id="UP001154265">
    <property type="component" value="Unassembled WGS sequence"/>
</dbReference>
<protein>
    <submittedName>
        <fullName evidence="1">Four helix bundle protein</fullName>
    </submittedName>
</protein>
<dbReference type="Pfam" id="PF05635">
    <property type="entry name" value="23S_rRNA_IVP"/>
    <property type="match status" value="1"/>
</dbReference>
<comment type="caution">
    <text evidence="1">The sequence shown here is derived from an EMBL/GenBank/DDBJ whole genome shotgun (WGS) entry which is preliminary data.</text>
</comment>
<name>A0ABT6EZQ6_9SYNE</name>
<gene>
    <name evidence="1" type="ORF">L3556_09155</name>
</gene>
<dbReference type="SUPFAM" id="SSF158446">
    <property type="entry name" value="IVS-encoded protein-like"/>
    <property type="match status" value="1"/>
</dbReference>
<keyword evidence="2" id="KW-1185">Reference proteome</keyword>
<dbReference type="InterPro" id="IPR012657">
    <property type="entry name" value="23S_rRNA-intervening_sequence"/>
</dbReference>
<proteinExistence type="predicted"/>
<dbReference type="Gene3D" id="1.20.1440.60">
    <property type="entry name" value="23S rRNA-intervening sequence"/>
    <property type="match status" value="1"/>
</dbReference>